<reference evidence="11" key="1">
    <citation type="journal article" date="2019" name="Int. J. Syst. Evol. Microbiol.">
        <title>The Global Catalogue of Microorganisms (GCM) 10K type strain sequencing project: providing services to taxonomists for standard genome sequencing and annotation.</title>
        <authorList>
            <consortium name="The Broad Institute Genomics Platform"/>
            <consortium name="The Broad Institute Genome Sequencing Center for Infectious Disease"/>
            <person name="Wu L."/>
            <person name="Ma J."/>
        </authorList>
    </citation>
    <scope>NUCLEOTIDE SEQUENCE [LARGE SCALE GENOMIC DNA]</scope>
    <source>
        <strain evidence="11">KCTC 12848</strain>
    </source>
</reference>
<evidence type="ECO:0000256" key="1">
    <source>
        <dbReference type="ARBA" id="ARBA00001936"/>
    </source>
</evidence>
<keyword evidence="11" id="KW-1185">Reference proteome</keyword>
<keyword evidence="5" id="KW-0227">DNA damage</keyword>
<organism evidence="10 11">
    <name type="scientific">Saccharothrix xinjiangensis</name>
    <dbReference type="NCBI Taxonomy" id="204798"/>
    <lineage>
        <taxon>Bacteria</taxon>
        <taxon>Bacillati</taxon>
        <taxon>Actinomycetota</taxon>
        <taxon>Actinomycetes</taxon>
        <taxon>Pseudonocardiales</taxon>
        <taxon>Pseudonocardiaceae</taxon>
        <taxon>Saccharothrix</taxon>
    </lineage>
</organism>
<evidence type="ECO:0000256" key="6">
    <source>
        <dbReference type="ARBA" id="ARBA00022801"/>
    </source>
</evidence>
<dbReference type="PANTHER" id="PTHR15822:SF4">
    <property type="entry name" value="TYROSYL-DNA PHOSPHODIESTERASE 2"/>
    <property type="match status" value="1"/>
</dbReference>
<dbReference type="InterPro" id="IPR036691">
    <property type="entry name" value="Endo/exonu/phosph_ase_sf"/>
</dbReference>
<keyword evidence="6" id="KW-0378">Hydrolase</keyword>
<keyword evidence="7" id="KW-0460">Magnesium</keyword>
<comment type="cofactor">
    <cofactor evidence="2">
        <name>Mg(2+)</name>
        <dbReference type="ChEBI" id="CHEBI:18420"/>
    </cofactor>
</comment>
<evidence type="ECO:0000256" key="5">
    <source>
        <dbReference type="ARBA" id="ARBA00022763"/>
    </source>
</evidence>
<dbReference type="RefSeq" id="WP_344035100.1">
    <property type="nucleotide sequence ID" value="NZ_BAAAKE010000002.1"/>
</dbReference>
<dbReference type="PANTHER" id="PTHR15822">
    <property type="entry name" value="TRAF AND TNF RECEPTOR-ASSOCIATED PROTEIN"/>
    <property type="match status" value="1"/>
</dbReference>
<dbReference type="InterPro" id="IPR051547">
    <property type="entry name" value="TDP2-like"/>
</dbReference>
<keyword evidence="8" id="KW-0234">DNA repair</keyword>
<evidence type="ECO:0000256" key="8">
    <source>
        <dbReference type="ARBA" id="ARBA00023204"/>
    </source>
</evidence>
<evidence type="ECO:0000256" key="7">
    <source>
        <dbReference type="ARBA" id="ARBA00022842"/>
    </source>
</evidence>
<evidence type="ECO:0000259" key="9">
    <source>
        <dbReference type="Pfam" id="PF03372"/>
    </source>
</evidence>
<dbReference type="Pfam" id="PF03372">
    <property type="entry name" value="Exo_endo_phos"/>
    <property type="match status" value="1"/>
</dbReference>
<evidence type="ECO:0000313" key="11">
    <source>
        <dbReference type="Proteomes" id="UP001595833"/>
    </source>
</evidence>
<gene>
    <name evidence="10" type="ORF">ACFPFM_02375</name>
</gene>
<dbReference type="SUPFAM" id="SSF56219">
    <property type="entry name" value="DNase I-like"/>
    <property type="match status" value="1"/>
</dbReference>
<evidence type="ECO:0000313" key="10">
    <source>
        <dbReference type="EMBL" id="MFC5052597.1"/>
    </source>
</evidence>
<dbReference type="InterPro" id="IPR005135">
    <property type="entry name" value="Endo/exonuclease/phosphatase"/>
</dbReference>
<keyword evidence="3" id="KW-0540">Nuclease</keyword>
<dbReference type="EMBL" id="JBHSJB010000003">
    <property type="protein sequence ID" value="MFC5052597.1"/>
    <property type="molecule type" value="Genomic_DNA"/>
</dbReference>
<feature type="domain" description="Endonuclease/exonuclease/phosphatase" evidence="9">
    <location>
        <begin position="1"/>
        <end position="255"/>
    </location>
</feature>
<keyword evidence="10" id="KW-0255">Endonuclease</keyword>
<keyword evidence="4" id="KW-0479">Metal-binding</keyword>
<proteinExistence type="predicted"/>
<evidence type="ECO:0000256" key="2">
    <source>
        <dbReference type="ARBA" id="ARBA00001946"/>
    </source>
</evidence>
<sequence>MTWNLWGRFGPWREREAAIIDTLRVVDPDVLAIQEVWATGDGASQLRVVADALGMHSAGWTQPLGDTGLEQGNAVLSRWPISRWRALTLNADPLDPRAAVVADVETPWGSAPVVSTHLSWRPEEGGTRLRQVRLIREHLWTREPGALPPIVMGDLNAEPTSDELRAFTGLRADEPPGPVFVDCWEQVRSGQPGYTWDHANPYAACTPWPRRRLDYVLIGLPDLGLVREKRMGWFEVDSCELAGVSAVRGTVPSDHYAVVTRLRVLPDRPH</sequence>
<dbReference type="Proteomes" id="UP001595833">
    <property type="component" value="Unassembled WGS sequence"/>
</dbReference>
<dbReference type="GO" id="GO:0004519">
    <property type="term" value="F:endonuclease activity"/>
    <property type="evidence" value="ECO:0007669"/>
    <property type="project" value="UniProtKB-KW"/>
</dbReference>
<protein>
    <submittedName>
        <fullName evidence="10">Endonuclease/exonuclease/phosphatase family protein</fullName>
    </submittedName>
</protein>
<name>A0ABV9XT15_9PSEU</name>
<accession>A0ABV9XT15</accession>
<comment type="caution">
    <text evidence="10">The sequence shown here is derived from an EMBL/GenBank/DDBJ whole genome shotgun (WGS) entry which is preliminary data.</text>
</comment>
<dbReference type="Gene3D" id="3.60.10.10">
    <property type="entry name" value="Endonuclease/exonuclease/phosphatase"/>
    <property type="match status" value="1"/>
</dbReference>
<evidence type="ECO:0000256" key="4">
    <source>
        <dbReference type="ARBA" id="ARBA00022723"/>
    </source>
</evidence>
<evidence type="ECO:0000256" key="3">
    <source>
        <dbReference type="ARBA" id="ARBA00022722"/>
    </source>
</evidence>
<comment type="cofactor">
    <cofactor evidence="1">
        <name>Mn(2+)</name>
        <dbReference type="ChEBI" id="CHEBI:29035"/>
    </cofactor>
</comment>